<evidence type="ECO:0000313" key="10">
    <source>
        <dbReference type="Proteomes" id="UP000001520"/>
    </source>
</evidence>
<keyword evidence="1 8" id="KW-0808">Transferase</keyword>
<dbReference type="GO" id="GO:0005737">
    <property type="term" value="C:cytoplasm"/>
    <property type="evidence" value="ECO:0007669"/>
    <property type="project" value="UniProtKB-SubCell"/>
</dbReference>
<dbReference type="EMBL" id="AP011529">
    <property type="protein sequence ID" value="BAI80414.1"/>
    <property type="molecule type" value="Genomic_DNA"/>
</dbReference>
<dbReference type="InterPro" id="IPR017438">
    <property type="entry name" value="ATP-NAD_kinase_N"/>
</dbReference>
<comment type="caution">
    <text evidence="8">Lacks conserved residue(s) required for the propagation of feature annotation.</text>
</comment>
<evidence type="ECO:0000256" key="3">
    <source>
        <dbReference type="ARBA" id="ARBA00022777"/>
    </source>
</evidence>
<feature type="binding site" evidence="8">
    <location>
        <position position="167"/>
    </location>
    <ligand>
        <name>NAD(+)</name>
        <dbReference type="ChEBI" id="CHEBI:57540"/>
    </ligand>
</feature>
<accession>D3PCU1</accession>
<dbReference type="RefSeq" id="WP_013007661.1">
    <property type="nucleotide sequence ID" value="NC_013939.1"/>
</dbReference>
<evidence type="ECO:0000256" key="5">
    <source>
        <dbReference type="ARBA" id="ARBA00022857"/>
    </source>
</evidence>
<dbReference type="FunFam" id="2.60.200.30:FF:000009">
    <property type="entry name" value="Poly(P)/ATP NAD kinase"/>
    <property type="match status" value="1"/>
</dbReference>
<comment type="cofactor">
    <cofactor evidence="8">
        <name>a divalent metal cation</name>
        <dbReference type="ChEBI" id="CHEBI:60240"/>
    </cofactor>
</comment>
<keyword evidence="3 8" id="KW-0418">Kinase</keyword>
<dbReference type="SUPFAM" id="SSF111331">
    <property type="entry name" value="NAD kinase/diacylglycerol kinase-like"/>
    <property type="match status" value="1"/>
</dbReference>
<organism evidence="9 10">
    <name type="scientific">Deferribacter desulfuricans (strain DSM 14783 / JCM 11476 / NBRC 101012 / SSM1)</name>
    <dbReference type="NCBI Taxonomy" id="639282"/>
    <lineage>
        <taxon>Bacteria</taxon>
        <taxon>Pseudomonadati</taxon>
        <taxon>Deferribacterota</taxon>
        <taxon>Deferribacteres</taxon>
        <taxon>Deferribacterales</taxon>
        <taxon>Deferribacteraceae</taxon>
        <taxon>Deferribacter</taxon>
    </lineage>
</organism>
<dbReference type="OrthoDB" id="9774737at2"/>
<dbReference type="Proteomes" id="UP000001520">
    <property type="component" value="Chromosome"/>
</dbReference>
<proteinExistence type="inferred from homology"/>
<dbReference type="InterPro" id="IPR002504">
    <property type="entry name" value="NADK"/>
</dbReference>
<protein>
    <recommendedName>
        <fullName evidence="8">NAD kinase</fullName>
        <ecNumber evidence="8">2.7.1.23</ecNumber>
    </recommendedName>
    <alternativeName>
        <fullName evidence="8">ATP-dependent NAD kinase</fullName>
    </alternativeName>
</protein>
<dbReference type="GO" id="GO:0046872">
    <property type="term" value="F:metal ion binding"/>
    <property type="evidence" value="ECO:0007669"/>
    <property type="project" value="UniProtKB-UniRule"/>
</dbReference>
<dbReference type="Gene3D" id="2.60.200.30">
    <property type="entry name" value="Probable inorganic polyphosphate/atp-NAD kinase, domain 2"/>
    <property type="match status" value="1"/>
</dbReference>
<gene>
    <name evidence="8" type="primary">nadK</name>
    <name evidence="9" type="ordered locus">DEFDS_0942</name>
</gene>
<reference evidence="9 10" key="1">
    <citation type="journal article" date="2010" name="DNA Res.">
        <title>Bacterial lifestyle in a deep-sea hydrothermal vent chimney revealed by the genome sequence of the thermophilic bacterium Deferribacter desulfuricans SSM1.</title>
        <authorList>
            <person name="Takaki Y."/>
            <person name="Shimamura S."/>
            <person name="Nakagawa S."/>
            <person name="Fukuhara Y."/>
            <person name="Horikawa H."/>
            <person name="Ankai A."/>
            <person name="Harada T."/>
            <person name="Hosoyama A."/>
            <person name="Oguchi A."/>
            <person name="Fukui S."/>
            <person name="Fujita N."/>
            <person name="Takami H."/>
            <person name="Takai K."/>
        </authorList>
    </citation>
    <scope>NUCLEOTIDE SEQUENCE [LARGE SCALE GENOMIC DNA]</scope>
    <source>
        <strain evidence="10">DSM 14783 / JCM 11476 / NBRC 101012 / SSM1</strain>
    </source>
</reference>
<dbReference type="GO" id="GO:0006741">
    <property type="term" value="P:NADP+ biosynthetic process"/>
    <property type="evidence" value="ECO:0007669"/>
    <property type="project" value="UniProtKB-UniRule"/>
</dbReference>
<keyword evidence="8" id="KW-0963">Cytoplasm</keyword>
<dbReference type="PANTHER" id="PTHR20275">
    <property type="entry name" value="NAD KINASE"/>
    <property type="match status" value="1"/>
</dbReference>
<evidence type="ECO:0000313" key="9">
    <source>
        <dbReference type="EMBL" id="BAI80414.1"/>
    </source>
</evidence>
<name>D3PCU1_DEFDS</name>
<keyword evidence="6 8" id="KW-0520">NAD</keyword>
<sequence>MNNITLIVKPHSEAAKPLAEQIYTLLKEKGKNILLEKRAAGVLNLPENSAKEIKEKSELIIVLGGDGTLISAIRLVEDKDIPILGINLGRLGFLTETKVEEAIQVIENIIEDNFRCEQRMKLNGKIVNGEAEFSMDVLNDIVIHKGALARIIEMDVFIDNMFVNTYRADGLIIATPTGSTAYSLAAGGPIVIPTMNSILITPICPHSLTHRPVVVPDNSEIKIIIKSEDEKIFITFDGQIGKKLEKNDEIIIKKSKNYARLIIPKNRNYYSLLREKLHWGDK</sequence>
<feature type="binding site" evidence="8">
    <location>
        <position position="150"/>
    </location>
    <ligand>
        <name>NAD(+)</name>
        <dbReference type="ChEBI" id="CHEBI:57540"/>
    </ligand>
</feature>
<dbReference type="InterPro" id="IPR016064">
    <property type="entry name" value="NAD/diacylglycerol_kinase_sf"/>
</dbReference>
<evidence type="ECO:0000256" key="6">
    <source>
        <dbReference type="ARBA" id="ARBA00023027"/>
    </source>
</evidence>
<dbReference type="eggNOG" id="COG0061">
    <property type="taxonomic scope" value="Bacteria"/>
</dbReference>
<keyword evidence="5 8" id="KW-0521">NADP</keyword>
<dbReference type="AlphaFoldDB" id="D3PCU1"/>
<evidence type="ECO:0000256" key="7">
    <source>
        <dbReference type="ARBA" id="ARBA00047925"/>
    </source>
</evidence>
<dbReference type="GO" id="GO:0019674">
    <property type="term" value="P:NAD+ metabolic process"/>
    <property type="evidence" value="ECO:0007669"/>
    <property type="project" value="InterPro"/>
</dbReference>
<comment type="similarity">
    <text evidence="8">Belongs to the NAD kinase family.</text>
</comment>
<evidence type="ECO:0000256" key="2">
    <source>
        <dbReference type="ARBA" id="ARBA00022741"/>
    </source>
</evidence>
<feature type="binding site" evidence="8">
    <location>
        <begin position="66"/>
        <end position="67"/>
    </location>
    <ligand>
        <name>NAD(+)</name>
        <dbReference type="ChEBI" id="CHEBI:57540"/>
    </ligand>
</feature>
<dbReference type="GO" id="GO:0051287">
    <property type="term" value="F:NAD binding"/>
    <property type="evidence" value="ECO:0007669"/>
    <property type="project" value="UniProtKB-ARBA"/>
</dbReference>
<feature type="binding site" evidence="8">
    <location>
        <begin position="139"/>
        <end position="140"/>
    </location>
    <ligand>
        <name>NAD(+)</name>
        <dbReference type="ChEBI" id="CHEBI:57540"/>
    </ligand>
</feature>
<evidence type="ECO:0000256" key="1">
    <source>
        <dbReference type="ARBA" id="ARBA00022679"/>
    </source>
</evidence>
<evidence type="ECO:0000256" key="8">
    <source>
        <dbReference type="HAMAP-Rule" id="MF_00361"/>
    </source>
</evidence>
<comment type="function">
    <text evidence="8">Involved in the regulation of the intracellular balance of NAD and NADP, and is a key enzyme in the biosynthesis of NADP. Catalyzes specifically the phosphorylation on 2'-hydroxyl of the adenosine moiety of NAD to yield NADP.</text>
</comment>
<dbReference type="InterPro" id="IPR017437">
    <property type="entry name" value="ATP-NAD_kinase_PpnK-typ_C"/>
</dbReference>
<comment type="subcellular location">
    <subcellularLocation>
        <location evidence="8">Cytoplasm</location>
    </subcellularLocation>
</comment>
<keyword evidence="2 8" id="KW-0547">Nucleotide-binding</keyword>
<dbReference type="EC" id="2.7.1.23" evidence="8"/>
<dbReference type="HAMAP" id="MF_00361">
    <property type="entry name" value="NAD_kinase"/>
    <property type="match status" value="1"/>
</dbReference>
<dbReference type="Pfam" id="PF20143">
    <property type="entry name" value="NAD_kinase_C"/>
    <property type="match status" value="1"/>
</dbReference>
<comment type="catalytic activity">
    <reaction evidence="7 8">
        <text>NAD(+) + ATP = ADP + NADP(+) + H(+)</text>
        <dbReference type="Rhea" id="RHEA:18629"/>
        <dbReference type="ChEBI" id="CHEBI:15378"/>
        <dbReference type="ChEBI" id="CHEBI:30616"/>
        <dbReference type="ChEBI" id="CHEBI:57540"/>
        <dbReference type="ChEBI" id="CHEBI:58349"/>
        <dbReference type="ChEBI" id="CHEBI:456216"/>
        <dbReference type="EC" id="2.7.1.23"/>
    </reaction>
</comment>
<dbReference type="Gene3D" id="3.40.50.10330">
    <property type="entry name" value="Probable inorganic polyphosphate/atp-NAD kinase, domain 1"/>
    <property type="match status" value="1"/>
</dbReference>
<dbReference type="STRING" id="639282.DEFDS_0942"/>
<evidence type="ECO:0000256" key="4">
    <source>
        <dbReference type="ARBA" id="ARBA00022840"/>
    </source>
</evidence>
<feature type="binding site" evidence="8">
    <location>
        <position position="169"/>
    </location>
    <ligand>
        <name>NAD(+)</name>
        <dbReference type="ChEBI" id="CHEBI:57540"/>
    </ligand>
</feature>
<dbReference type="GO" id="GO:0005524">
    <property type="term" value="F:ATP binding"/>
    <property type="evidence" value="ECO:0007669"/>
    <property type="project" value="UniProtKB-KW"/>
</dbReference>
<dbReference type="GO" id="GO:0003951">
    <property type="term" value="F:NAD+ kinase activity"/>
    <property type="evidence" value="ECO:0007669"/>
    <property type="project" value="UniProtKB-UniRule"/>
</dbReference>
<dbReference type="PANTHER" id="PTHR20275:SF0">
    <property type="entry name" value="NAD KINASE"/>
    <property type="match status" value="1"/>
</dbReference>
<feature type="active site" description="Proton acceptor" evidence="8">
    <location>
        <position position="66"/>
    </location>
</feature>
<dbReference type="Pfam" id="PF01513">
    <property type="entry name" value="NAD_kinase"/>
    <property type="match status" value="1"/>
</dbReference>
<feature type="binding site" evidence="8">
    <location>
        <position position="239"/>
    </location>
    <ligand>
        <name>NAD(+)</name>
        <dbReference type="ChEBI" id="CHEBI:57540"/>
    </ligand>
</feature>
<keyword evidence="10" id="KW-1185">Reference proteome</keyword>
<dbReference type="KEGG" id="ddf:DEFDS_0942"/>
<keyword evidence="4 8" id="KW-0067">ATP-binding</keyword>
<dbReference type="HOGENOM" id="CLU_008831_0_1_0"/>